<dbReference type="EMBL" id="JAKIKS010000002">
    <property type="protein sequence ID" value="MCL1123094.1"/>
    <property type="molecule type" value="Genomic_DNA"/>
</dbReference>
<reference evidence="1 2" key="1">
    <citation type="submission" date="2022-01" db="EMBL/GenBank/DDBJ databases">
        <title>Whole genome-based taxonomy of the Shewanellaceae.</title>
        <authorList>
            <person name="Martin-Rodriguez A.J."/>
        </authorList>
    </citation>
    <scope>NUCLEOTIDE SEQUENCE [LARGE SCALE GENOMIC DNA]</scope>
    <source>
        <strain evidence="1 2">DSM 17177</strain>
    </source>
</reference>
<organism evidence="1 2">
    <name type="scientific">Shewanella surugensis</name>
    <dbReference type="NCBI Taxonomy" id="212020"/>
    <lineage>
        <taxon>Bacteria</taxon>
        <taxon>Pseudomonadati</taxon>
        <taxon>Pseudomonadota</taxon>
        <taxon>Gammaproteobacteria</taxon>
        <taxon>Alteromonadales</taxon>
        <taxon>Shewanellaceae</taxon>
        <taxon>Shewanella</taxon>
    </lineage>
</organism>
<gene>
    <name evidence="1" type="ORF">L2764_01015</name>
</gene>
<comment type="caution">
    <text evidence="1">The sequence shown here is derived from an EMBL/GenBank/DDBJ whole genome shotgun (WGS) entry which is preliminary data.</text>
</comment>
<evidence type="ECO:0000313" key="1">
    <source>
        <dbReference type="EMBL" id="MCL1123094.1"/>
    </source>
</evidence>
<proteinExistence type="predicted"/>
<protein>
    <submittedName>
        <fullName evidence="1">Uncharacterized protein</fullName>
    </submittedName>
</protein>
<name>A0ABT0L5Y6_9GAMM</name>
<accession>A0ABT0L5Y6</accession>
<evidence type="ECO:0000313" key="2">
    <source>
        <dbReference type="Proteomes" id="UP001203423"/>
    </source>
</evidence>
<dbReference type="RefSeq" id="WP_248938381.1">
    <property type="nucleotide sequence ID" value="NZ_JAKIKS010000002.1"/>
</dbReference>
<sequence length="146" mass="16703">MAPTDKLTLNILLLLYLLLHNTLLKAEECQLPKAMDGLTLILSVGEEYSYIGLFENDVIEMTFYQQSYRAIGHRKNRNFMGEYTYRKLTSNVAQIKTREFFGADILQYSLTLICETGYEGSYTYAPTAGKGGPQLGIMIERYVIYK</sequence>
<dbReference type="Proteomes" id="UP001203423">
    <property type="component" value="Unassembled WGS sequence"/>
</dbReference>
<keyword evidence="2" id="KW-1185">Reference proteome</keyword>